<feature type="short sequence motif" description="GXGXXG" evidence="4">
    <location>
        <begin position="105"/>
        <end position="110"/>
    </location>
</feature>
<dbReference type="GO" id="GO:0046486">
    <property type="term" value="P:glycerolipid metabolic process"/>
    <property type="evidence" value="ECO:0007669"/>
    <property type="project" value="UniProtKB-ARBA"/>
</dbReference>
<feature type="active site" description="Nucleophile" evidence="4">
    <location>
        <position position="141"/>
    </location>
</feature>
<keyword evidence="2 4" id="KW-0442">Lipid degradation</keyword>
<dbReference type="GO" id="GO:0047499">
    <property type="term" value="F:calcium-independent phospholipase A2 activity"/>
    <property type="evidence" value="ECO:0007669"/>
    <property type="project" value="TreeGrafter"/>
</dbReference>
<feature type="short sequence motif" description="GXSXG" evidence="4">
    <location>
        <begin position="139"/>
        <end position="143"/>
    </location>
</feature>
<name>A0A1L9VCB3_ASPGL</name>
<dbReference type="PANTHER" id="PTHR24185">
    <property type="entry name" value="CALCIUM-INDEPENDENT PHOSPHOLIPASE A2-GAMMA"/>
    <property type="match status" value="1"/>
</dbReference>
<dbReference type="InterPro" id="IPR002641">
    <property type="entry name" value="PNPLA_dom"/>
</dbReference>
<feature type="short sequence motif" description="DGA/G" evidence="4">
    <location>
        <begin position="274"/>
        <end position="276"/>
    </location>
</feature>
<evidence type="ECO:0000313" key="6">
    <source>
        <dbReference type="EMBL" id="OJJ81564.1"/>
    </source>
</evidence>
<feature type="active site" description="Proton acceptor" evidence="4">
    <location>
        <position position="274"/>
    </location>
</feature>
<dbReference type="RefSeq" id="XP_022398262.1">
    <property type="nucleotide sequence ID" value="XM_022548415.1"/>
</dbReference>
<evidence type="ECO:0000256" key="2">
    <source>
        <dbReference type="ARBA" id="ARBA00022963"/>
    </source>
</evidence>
<dbReference type="SUPFAM" id="SSF52151">
    <property type="entry name" value="FabD/lysophospholipase-like"/>
    <property type="match status" value="1"/>
</dbReference>
<dbReference type="EMBL" id="KV878905">
    <property type="protein sequence ID" value="OJJ81564.1"/>
    <property type="molecule type" value="Genomic_DNA"/>
</dbReference>
<evidence type="ECO:0000256" key="4">
    <source>
        <dbReference type="PROSITE-ProRule" id="PRU01161"/>
    </source>
</evidence>
<dbReference type="Gene3D" id="3.40.1090.10">
    <property type="entry name" value="Cytosolic phospholipase A2 catalytic domain"/>
    <property type="match status" value="1"/>
</dbReference>
<dbReference type="OrthoDB" id="1658288at2759"/>
<dbReference type="Proteomes" id="UP000184300">
    <property type="component" value="Unassembled WGS sequence"/>
</dbReference>
<dbReference type="STRING" id="1160497.A0A1L9VCB3"/>
<feature type="domain" description="PNPLA" evidence="5">
    <location>
        <begin position="101"/>
        <end position="287"/>
    </location>
</feature>
<organism evidence="6 7">
    <name type="scientific">Aspergillus glaucus CBS 516.65</name>
    <dbReference type="NCBI Taxonomy" id="1160497"/>
    <lineage>
        <taxon>Eukaryota</taxon>
        <taxon>Fungi</taxon>
        <taxon>Dikarya</taxon>
        <taxon>Ascomycota</taxon>
        <taxon>Pezizomycotina</taxon>
        <taxon>Eurotiomycetes</taxon>
        <taxon>Eurotiomycetidae</taxon>
        <taxon>Eurotiales</taxon>
        <taxon>Aspergillaceae</taxon>
        <taxon>Aspergillus</taxon>
        <taxon>Aspergillus subgen. Aspergillus</taxon>
    </lineage>
</organism>
<dbReference type="AlphaFoldDB" id="A0A1L9VCB3"/>
<evidence type="ECO:0000313" key="7">
    <source>
        <dbReference type="Proteomes" id="UP000184300"/>
    </source>
</evidence>
<accession>A0A1L9VCB3</accession>
<dbReference type="InterPro" id="IPR016035">
    <property type="entry name" value="Acyl_Trfase/lysoPLipase"/>
</dbReference>
<dbReference type="GeneID" id="34464675"/>
<dbReference type="VEuPathDB" id="FungiDB:ASPGLDRAFT_60054"/>
<evidence type="ECO:0000256" key="1">
    <source>
        <dbReference type="ARBA" id="ARBA00022801"/>
    </source>
</evidence>
<protein>
    <recommendedName>
        <fullName evidence="5">PNPLA domain-containing protein</fullName>
    </recommendedName>
</protein>
<keyword evidence="3 4" id="KW-0443">Lipid metabolism</keyword>
<evidence type="ECO:0000259" key="5">
    <source>
        <dbReference type="PROSITE" id="PS51635"/>
    </source>
</evidence>
<dbReference type="PANTHER" id="PTHR24185:SF1">
    <property type="entry name" value="CALCIUM-INDEPENDENT PHOSPHOLIPASE A2-GAMMA"/>
    <property type="match status" value="1"/>
</dbReference>
<gene>
    <name evidence="6" type="ORF">ASPGLDRAFT_60054</name>
</gene>
<dbReference type="GO" id="GO:0016042">
    <property type="term" value="P:lipid catabolic process"/>
    <property type="evidence" value="ECO:0007669"/>
    <property type="project" value="UniProtKB-UniRule"/>
</dbReference>
<evidence type="ECO:0000256" key="3">
    <source>
        <dbReference type="ARBA" id="ARBA00023098"/>
    </source>
</evidence>
<dbReference type="GO" id="GO:0019369">
    <property type="term" value="P:arachidonate metabolic process"/>
    <property type="evidence" value="ECO:0007669"/>
    <property type="project" value="TreeGrafter"/>
</dbReference>
<keyword evidence="7" id="KW-1185">Reference proteome</keyword>
<reference evidence="7" key="1">
    <citation type="journal article" date="2017" name="Genome Biol.">
        <title>Comparative genomics reveals high biological diversity and specific adaptations in the industrially and medically important fungal genus Aspergillus.</title>
        <authorList>
            <person name="de Vries R.P."/>
            <person name="Riley R."/>
            <person name="Wiebenga A."/>
            <person name="Aguilar-Osorio G."/>
            <person name="Amillis S."/>
            <person name="Uchima C.A."/>
            <person name="Anderluh G."/>
            <person name="Asadollahi M."/>
            <person name="Askin M."/>
            <person name="Barry K."/>
            <person name="Battaglia E."/>
            <person name="Bayram O."/>
            <person name="Benocci T."/>
            <person name="Braus-Stromeyer S.A."/>
            <person name="Caldana C."/>
            <person name="Canovas D."/>
            <person name="Cerqueira G.C."/>
            <person name="Chen F."/>
            <person name="Chen W."/>
            <person name="Choi C."/>
            <person name="Clum A."/>
            <person name="Dos Santos R.A."/>
            <person name="Damasio A.R."/>
            <person name="Diallinas G."/>
            <person name="Emri T."/>
            <person name="Fekete E."/>
            <person name="Flipphi M."/>
            <person name="Freyberg S."/>
            <person name="Gallo A."/>
            <person name="Gournas C."/>
            <person name="Habgood R."/>
            <person name="Hainaut M."/>
            <person name="Harispe M.L."/>
            <person name="Henrissat B."/>
            <person name="Hilden K.S."/>
            <person name="Hope R."/>
            <person name="Hossain A."/>
            <person name="Karabika E."/>
            <person name="Karaffa L."/>
            <person name="Karanyi Z."/>
            <person name="Krasevec N."/>
            <person name="Kuo A."/>
            <person name="Kusch H."/>
            <person name="LaButti K."/>
            <person name="Lagendijk E.L."/>
            <person name="Lapidus A."/>
            <person name="Levasseur A."/>
            <person name="Lindquist E."/>
            <person name="Lipzen A."/>
            <person name="Logrieco A.F."/>
            <person name="MacCabe A."/>
            <person name="Maekelae M.R."/>
            <person name="Malavazi I."/>
            <person name="Melin P."/>
            <person name="Meyer V."/>
            <person name="Mielnichuk N."/>
            <person name="Miskei M."/>
            <person name="Molnar A.P."/>
            <person name="Mule G."/>
            <person name="Ngan C.Y."/>
            <person name="Orejas M."/>
            <person name="Orosz E."/>
            <person name="Ouedraogo J.P."/>
            <person name="Overkamp K.M."/>
            <person name="Park H.-S."/>
            <person name="Perrone G."/>
            <person name="Piumi F."/>
            <person name="Punt P.J."/>
            <person name="Ram A.F."/>
            <person name="Ramon A."/>
            <person name="Rauscher S."/>
            <person name="Record E."/>
            <person name="Riano-Pachon D.M."/>
            <person name="Robert V."/>
            <person name="Roehrig J."/>
            <person name="Ruller R."/>
            <person name="Salamov A."/>
            <person name="Salih N.S."/>
            <person name="Samson R.A."/>
            <person name="Sandor E."/>
            <person name="Sanguinetti M."/>
            <person name="Schuetze T."/>
            <person name="Sepcic K."/>
            <person name="Shelest E."/>
            <person name="Sherlock G."/>
            <person name="Sophianopoulou V."/>
            <person name="Squina F.M."/>
            <person name="Sun H."/>
            <person name="Susca A."/>
            <person name="Todd R.B."/>
            <person name="Tsang A."/>
            <person name="Unkles S.E."/>
            <person name="van de Wiele N."/>
            <person name="van Rossen-Uffink D."/>
            <person name="Oliveira J.V."/>
            <person name="Vesth T.C."/>
            <person name="Visser J."/>
            <person name="Yu J.-H."/>
            <person name="Zhou M."/>
            <person name="Andersen M.R."/>
            <person name="Archer D.B."/>
            <person name="Baker S.E."/>
            <person name="Benoit I."/>
            <person name="Brakhage A.A."/>
            <person name="Braus G.H."/>
            <person name="Fischer R."/>
            <person name="Frisvad J.C."/>
            <person name="Goldman G.H."/>
            <person name="Houbraken J."/>
            <person name="Oakley B."/>
            <person name="Pocsi I."/>
            <person name="Scazzocchio C."/>
            <person name="Seiboth B."/>
            <person name="vanKuyk P.A."/>
            <person name="Wortman J."/>
            <person name="Dyer P.S."/>
            <person name="Grigoriev I.V."/>
        </authorList>
    </citation>
    <scope>NUCLEOTIDE SEQUENCE [LARGE SCALE GENOMIC DNA]</scope>
    <source>
        <strain evidence="7">CBS 516.65</strain>
    </source>
</reference>
<proteinExistence type="predicted"/>
<dbReference type="Pfam" id="PF01734">
    <property type="entry name" value="Patatin"/>
    <property type="match status" value="1"/>
</dbReference>
<sequence>MSPRLDKITIKYLQNVQLFTETHDQGYVDDRALGNWTWLELAIYEDESFNSSRVKVGVKLEWQSHRNNMGSNEFAWLPGEKLEQKHDLLTHLEGKKPLRVLSMDGGGVRGYSSLMLLKKVMDSVNPNKRPCEVFDMIAGTSTGGLIALMLGRLKITVQDCLVEYENLMEKVFGSGWVHIYLEKPFHYLTTDKFYSATDFEKVVKVLLSRRLPGKNPEDVLLDDESNSCKTFLMAVRQESGSNTSPVFLRSYTSDSDPPHHDLANIKIGRIKLVDGGLLANNPVGWLWTEVLSEYGQQRNADCFLSIGTAMAPNVPVPQPGLNFYQAMMSFAAIATNTESTHLLFSGLINAFAPYPGIEKYWRLNVSKEAPEKNVFWKVWDRIRGRKEPTLNDYANPGELDDVTAINNLKEWTDEWILAQQSLIAGCSGAISKSLDPRDSQ</sequence>
<keyword evidence="1 4" id="KW-0378">Hydrolase</keyword>
<dbReference type="PROSITE" id="PS51635">
    <property type="entry name" value="PNPLA"/>
    <property type="match status" value="1"/>
</dbReference>
<dbReference type="GO" id="GO:0016020">
    <property type="term" value="C:membrane"/>
    <property type="evidence" value="ECO:0007669"/>
    <property type="project" value="TreeGrafter"/>
</dbReference>